<dbReference type="EMBL" id="OX451735">
    <property type="protein sequence ID" value="CAI8592532.1"/>
    <property type="molecule type" value="Genomic_DNA"/>
</dbReference>
<reference evidence="1 2" key="1">
    <citation type="submission" date="2023-01" db="EMBL/GenBank/DDBJ databases">
        <authorList>
            <person name="Kreplak J."/>
        </authorList>
    </citation>
    <scope>NUCLEOTIDE SEQUENCE [LARGE SCALE GENOMIC DNA]</scope>
</reference>
<evidence type="ECO:0000313" key="1">
    <source>
        <dbReference type="EMBL" id="CAI8592532.1"/>
    </source>
</evidence>
<dbReference type="AlphaFoldDB" id="A0AAV0Z980"/>
<name>A0AAV0Z980_VICFA</name>
<accession>A0AAV0Z980</accession>
<sequence length="123" mass="14356">MPNEYRKLIRPIPFVELPQIDIINKYNLHMSLKIKIIYLFLGQDELATSDLAPFEWIYAFLQFYVGAPCKEASPPESLPTLGWVPTFPCMLVVDIVRLHPSRIKRENIGLPLEREEELYERPA</sequence>
<evidence type="ECO:0000313" key="2">
    <source>
        <dbReference type="Proteomes" id="UP001157006"/>
    </source>
</evidence>
<keyword evidence="2" id="KW-1185">Reference proteome</keyword>
<proteinExistence type="predicted"/>
<protein>
    <submittedName>
        <fullName evidence="1">Uncharacterized protein</fullName>
    </submittedName>
</protein>
<gene>
    <name evidence="1" type="ORF">VFH_I044520</name>
</gene>
<dbReference type="Proteomes" id="UP001157006">
    <property type="component" value="Chromosome 1S"/>
</dbReference>
<organism evidence="1 2">
    <name type="scientific">Vicia faba</name>
    <name type="common">Broad bean</name>
    <name type="synonym">Faba vulgaris</name>
    <dbReference type="NCBI Taxonomy" id="3906"/>
    <lineage>
        <taxon>Eukaryota</taxon>
        <taxon>Viridiplantae</taxon>
        <taxon>Streptophyta</taxon>
        <taxon>Embryophyta</taxon>
        <taxon>Tracheophyta</taxon>
        <taxon>Spermatophyta</taxon>
        <taxon>Magnoliopsida</taxon>
        <taxon>eudicotyledons</taxon>
        <taxon>Gunneridae</taxon>
        <taxon>Pentapetalae</taxon>
        <taxon>rosids</taxon>
        <taxon>fabids</taxon>
        <taxon>Fabales</taxon>
        <taxon>Fabaceae</taxon>
        <taxon>Papilionoideae</taxon>
        <taxon>50 kb inversion clade</taxon>
        <taxon>NPAAA clade</taxon>
        <taxon>Hologalegina</taxon>
        <taxon>IRL clade</taxon>
        <taxon>Fabeae</taxon>
        <taxon>Vicia</taxon>
    </lineage>
</organism>